<name>J3MCC1_ORYBR</name>
<reference evidence="1" key="2">
    <citation type="submission" date="2013-04" db="UniProtKB">
        <authorList>
            <consortium name="EnsemblPlants"/>
        </authorList>
    </citation>
    <scope>IDENTIFICATION</scope>
</reference>
<organism evidence="1">
    <name type="scientific">Oryza brachyantha</name>
    <name type="common">malo sina</name>
    <dbReference type="NCBI Taxonomy" id="4533"/>
    <lineage>
        <taxon>Eukaryota</taxon>
        <taxon>Viridiplantae</taxon>
        <taxon>Streptophyta</taxon>
        <taxon>Embryophyta</taxon>
        <taxon>Tracheophyta</taxon>
        <taxon>Spermatophyta</taxon>
        <taxon>Magnoliopsida</taxon>
        <taxon>Liliopsida</taxon>
        <taxon>Poales</taxon>
        <taxon>Poaceae</taxon>
        <taxon>BOP clade</taxon>
        <taxon>Oryzoideae</taxon>
        <taxon>Oryzeae</taxon>
        <taxon>Oryzinae</taxon>
        <taxon>Oryza</taxon>
    </lineage>
</organism>
<dbReference type="AlphaFoldDB" id="J3MCC1"/>
<dbReference type="HOGENOM" id="CLU_2964583_0_0_1"/>
<evidence type="ECO:0000313" key="2">
    <source>
        <dbReference type="Proteomes" id="UP000006038"/>
    </source>
</evidence>
<dbReference type="EnsemblPlants" id="OB06G16650.1">
    <property type="protein sequence ID" value="OB06G16650.1"/>
    <property type="gene ID" value="OB06G16650"/>
</dbReference>
<reference evidence="1" key="1">
    <citation type="journal article" date="2013" name="Nat. Commun.">
        <title>Whole-genome sequencing of Oryza brachyantha reveals mechanisms underlying Oryza genome evolution.</title>
        <authorList>
            <person name="Chen J."/>
            <person name="Huang Q."/>
            <person name="Gao D."/>
            <person name="Wang J."/>
            <person name="Lang Y."/>
            <person name="Liu T."/>
            <person name="Li B."/>
            <person name="Bai Z."/>
            <person name="Luis Goicoechea J."/>
            <person name="Liang C."/>
            <person name="Chen C."/>
            <person name="Zhang W."/>
            <person name="Sun S."/>
            <person name="Liao Y."/>
            <person name="Zhang X."/>
            <person name="Yang L."/>
            <person name="Song C."/>
            <person name="Wang M."/>
            <person name="Shi J."/>
            <person name="Liu G."/>
            <person name="Liu J."/>
            <person name="Zhou H."/>
            <person name="Zhou W."/>
            <person name="Yu Q."/>
            <person name="An N."/>
            <person name="Chen Y."/>
            <person name="Cai Q."/>
            <person name="Wang B."/>
            <person name="Liu B."/>
            <person name="Min J."/>
            <person name="Huang Y."/>
            <person name="Wu H."/>
            <person name="Li Z."/>
            <person name="Zhang Y."/>
            <person name="Yin Y."/>
            <person name="Song W."/>
            <person name="Jiang J."/>
            <person name="Jackson S.A."/>
            <person name="Wing R.A."/>
            <person name="Wang J."/>
            <person name="Chen M."/>
        </authorList>
    </citation>
    <scope>NUCLEOTIDE SEQUENCE [LARGE SCALE GENOMIC DNA]</scope>
    <source>
        <strain evidence="1">cv. IRGC 101232</strain>
    </source>
</reference>
<accession>J3MCC1</accession>
<dbReference type="Proteomes" id="UP000006038">
    <property type="component" value="Chromosome 6"/>
</dbReference>
<proteinExistence type="predicted"/>
<protein>
    <submittedName>
        <fullName evidence="1">Uncharacterized protein</fullName>
    </submittedName>
</protein>
<dbReference type="Gramene" id="OB06G16650.1">
    <property type="protein sequence ID" value="OB06G16650.1"/>
    <property type="gene ID" value="OB06G16650"/>
</dbReference>
<keyword evidence="2" id="KW-1185">Reference proteome</keyword>
<evidence type="ECO:0000313" key="1">
    <source>
        <dbReference type="EnsemblPlants" id="OB06G16650.1"/>
    </source>
</evidence>
<sequence length="59" mass="6378">MPAASRTPPAAGGATQAMACLRRRAPSCSSLVSKTLHAAVDGRILFFFYSYECLSQIYH</sequence>